<feature type="domain" description="AB hydrolase-1" evidence="1">
    <location>
        <begin position="81"/>
        <end position="327"/>
    </location>
</feature>
<dbReference type="PANTHER" id="PTHR36837">
    <property type="entry name" value="POLY(3-HYDROXYALKANOATE) POLYMERASE SUBUNIT PHAC"/>
    <property type="match status" value="1"/>
</dbReference>
<dbReference type="Proteomes" id="UP000674416">
    <property type="component" value="Unassembled WGS sequence"/>
</dbReference>
<dbReference type="PANTHER" id="PTHR36837:SF2">
    <property type="entry name" value="POLY(3-HYDROXYALKANOATE) POLYMERASE SUBUNIT PHAC"/>
    <property type="match status" value="1"/>
</dbReference>
<sequence>MSEKESQLHDDILKQFMRFTDIWNTPEPEVGPTYRIPVWKKNKATLWYYPAKKKKYSIPLFLVYSLVNKAFILDLAPGTSMIEAFVNAGYDVYLLDFGIPGYEDKDISLDMYIMDYIQSAVKRAFRHSEAEELTVIAYCLGGTLAAIYAAVSEEPIKNLVLNVAPIDFHQYPVFDQWIEALKDGEVDHSIIDAIGIVPAKFMEAGMRMVSSPVYFSHYLSLLARADNQEYVDHWRRFNKWTVGHVPFPGKALKQLTENIGKDNKLVNGGMVIEGKNADLSNIHANLLVITAENDRLVPIEMSSPIMELVSSKDKTLEVITAGHATFTVKDGLPPHLDKWLSKRSNPLY</sequence>
<evidence type="ECO:0000313" key="2">
    <source>
        <dbReference type="EMBL" id="MBP1083219.1"/>
    </source>
</evidence>
<dbReference type="InterPro" id="IPR051321">
    <property type="entry name" value="PHA/PHB_synthase"/>
</dbReference>
<dbReference type="EMBL" id="JAFDST010000005">
    <property type="protein sequence ID" value="MBP1083219.1"/>
    <property type="molecule type" value="Genomic_DNA"/>
</dbReference>
<dbReference type="Pfam" id="PF00561">
    <property type="entry name" value="Abhydrolase_1"/>
    <property type="match status" value="1"/>
</dbReference>
<comment type="caution">
    <text evidence="2">The sequence shown here is derived from an EMBL/GenBank/DDBJ whole genome shotgun (WGS) entry which is preliminary data.</text>
</comment>
<dbReference type="GO" id="GO:0016746">
    <property type="term" value="F:acyltransferase activity"/>
    <property type="evidence" value="ECO:0007669"/>
    <property type="project" value="UniProtKB-KW"/>
</dbReference>
<keyword evidence="3" id="KW-1185">Reference proteome</keyword>
<protein>
    <submittedName>
        <fullName evidence="2">Polyhydroxyalkanoate synthase</fullName>
        <ecNumber evidence="2">2.3.1.-</ecNumber>
    </submittedName>
</protein>
<name>A0ABS4D0S4_9BACI</name>
<evidence type="ECO:0000313" key="3">
    <source>
        <dbReference type="Proteomes" id="UP000674416"/>
    </source>
</evidence>
<keyword evidence="2" id="KW-0012">Acyltransferase</keyword>
<dbReference type="Gene3D" id="3.40.50.1820">
    <property type="entry name" value="alpha/beta hydrolase"/>
    <property type="match status" value="1"/>
</dbReference>
<accession>A0ABS4D0S4</accession>
<gene>
    <name evidence="2" type="ORF">JOC74_003733</name>
</gene>
<dbReference type="InterPro" id="IPR029058">
    <property type="entry name" value="AB_hydrolase_fold"/>
</dbReference>
<organism evidence="2 3">
    <name type="scientific">Bacillus capparidis</name>
    <dbReference type="NCBI Taxonomy" id="1840411"/>
    <lineage>
        <taxon>Bacteria</taxon>
        <taxon>Bacillati</taxon>
        <taxon>Bacillota</taxon>
        <taxon>Bacilli</taxon>
        <taxon>Bacillales</taxon>
        <taxon>Bacillaceae</taxon>
        <taxon>Bacillus</taxon>
    </lineage>
</organism>
<reference evidence="2 3" key="1">
    <citation type="submission" date="2021-01" db="EMBL/GenBank/DDBJ databases">
        <title>Genomic Encyclopedia of Type Strains, Phase IV (KMG-IV): sequencing the most valuable type-strain genomes for metagenomic binning, comparative biology and taxonomic classification.</title>
        <authorList>
            <person name="Goeker M."/>
        </authorList>
    </citation>
    <scope>NUCLEOTIDE SEQUENCE [LARGE SCALE GENOMIC DNA]</scope>
    <source>
        <strain evidence="2 3">DSM 103394</strain>
    </source>
</reference>
<evidence type="ECO:0000259" key="1">
    <source>
        <dbReference type="Pfam" id="PF00561"/>
    </source>
</evidence>
<dbReference type="EC" id="2.3.1.-" evidence="2"/>
<dbReference type="SUPFAM" id="SSF53474">
    <property type="entry name" value="alpha/beta-Hydrolases"/>
    <property type="match status" value="1"/>
</dbReference>
<keyword evidence="2" id="KW-0808">Transferase</keyword>
<dbReference type="RefSeq" id="WP_245213009.1">
    <property type="nucleotide sequence ID" value="NZ_JAFDST010000005.1"/>
</dbReference>
<proteinExistence type="predicted"/>
<dbReference type="InterPro" id="IPR000073">
    <property type="entry name" value="AB_hydrolase_1"/>
</dbReference>